<dbReference type="PANTHER" id="PTHR39966">
    <property type="entry name" value="BLL2471 PROTEIN-RELATED"/>
    <property type="match status" value="1"/>
</dbReference>
<protein>
    <submittedName>
        <fullName evidence="3">DUF438 domain-containing protein</fullName>
    </submittedName>
</protein>
<organism evidence="3 4">
    <name type="scientific">Calidifontibacillus erzurumensis</name>
    <dbReference type="NCBI Taxonomy" id="2741433"/>
    <lineage>
        <taxon>Bacteria</taxon>
        <taxon>Bacillati</taxon>
        <taxon>Bacillota</taxon>
        <taxon>Bacilli</taxon>
        <taxon>Bacillales</taxon>
        <taxon>Bacillaceae</taxon>
        <taxon>Calidifontibacillus/Schinkia group</taxon>
        <taxon>Calidifontibacillus</taxon>
    </lineage>
</organism>
<feature type="domain" description="Hemerythrin-like" evidence="1">
    <location>
        <begin position="103"/>
        <end position="232"/>
    </location>
</feature>
<dbReference type="PANTHER" id="PTHR39966:SF3">
    <property type="entry name" value="DUF438 DOMAIN-CONTAINING PROTEIN"/>
    <property type="match status" value="1"/>
</dbReference>
<dbReference type="Gene3D" id="3.30.450.20">
    <property type="entry name" value="PAS domain"/>
    <property type="match status" value="1"/>
</dbReference>
<accession>A0A8J8GBF1</accession>
<dbReference type="InterPro" id="IPR007380">
    <property type="entry name" value="DUF438"/>
</dbReference>
<evidence type="ECO:0000313" key="4">
    <source>
        <dbReference type="Proteomes" id="UP000625804"/>
    </source>
</evidence>
<name>A0A8J8GBF1_9BACI</name>
<dbReference type="Pfam" id="PF04282">
    <property type="entry name" value="DUF438"/>
    <property type="match status" value="1"/>
</dbReference>
<sequence length="409" mass="48119">MSELINNREHKTTEYNNERLEKLKEIFDDLQSGKNIEDVKAKFSKEIGKVTVEEMSKLQHDFSQKNGMSLDDVKRIYSLHTEILKGSVEEIELPKNPEDEPGHPVHTFKLENRAIERLLEEMSKHLAHFAEDDSEENVYKLLEDCNLLLDIDKHYSRKENLIFPYLERYGIYGPSTNMWRIDDFIRDAIKETRKKLMEYNGDKSAVIHAINYCIKEVNDMIYREENILFPMCLMNFTEDEWVKIAHESDEIGFCLTEPAAEWKPERNTIDEKTISDGYIKMETGILSLKQLELMLNHLPIDITFIDKDDVVRYFSHGKERIFVRTKAVIGRTVQNCHPPRSVHVVEELLADFKSGKKDSEDFWIKFRDKYVYIRYFAVRDENGEYVGTLEFTQNIEPIQAITGEKRILS</sequence>
<feature type="domain" description="DUF438" evidence="2">
    <location>
        <begin position="23"/>
        <end position="89"/>
    </location>
</feature>
<dbReference type="SUPFAM" id="SSF55785">
    <property type="entry name" value="PYP-like sensor domain (PAS domain)"/>
    <property type="match status" value="1"/>
</dbReference>
<dbReference type="GO" id="GO:0005886">
    <property type="term" value="C:plasma membrane"/>
    <property type="evidence" value="ECO:0007669"/>
    <property type="project" value="TreeGrafter"/>
</dbReference>
<reference evidence="3" key="1">
    <citation type="submission" date="2020-06" db="EMBL/GenBank/DDBJ databases">
        <title>A novel thermopfilic bacterium from Erzurum, Turkey.</title>
        <authorList>
            <person name="Adiguzel A."/>
            <person name="Ay H."/>
            <person name="Baltaci M.O."/>
        </authorList>
    </citation>
    <scope>NUCLEOTIDE SEQUENCE</scope>
    <source>
        <strain evidence="3">P2</strain>
    </source>
</reference>
<dbReference type="Pfam" id="PF13596">
    <property type="entry name" value="PAS_10"/>
    <property type="match status" value="1"/>
</dbReference>
<evidence type="ECO:0000313" key="3">
    <source>
        <dbReference type="EMBL" id="NSL50820.1"/>
    </source>
</evidence>
<dbReference type="EMBL" id="JABTTE010000003">
    <property type="protein sequence ID" value="NSL50820.1"/>
    <property type="molecule type" value="Genomic_DNA"/>
</dbReference>
<gene>
    <name evidence="3" type="ORF">HR057_03455</name>
</gene>
<dbReference type="AlphaFoldDB" id="A0A8J8GBF1"/>
<evidence type="ECO:0000259" key="1">
    <source>
        <dbReference type="Pfam" id="PF01814"/>
    </source>
</evidence>
<dbReference type="InterPro" id="IPR035965">
    <property type="entry name" value="PAS-like_dom_sf"/>
</dbReference>
<dbReference type="Pfam" id="PF01814">
    <property type="entry name" value="Hemerythrin"/>
    <property type="match status" value="1"/>
</dbReference>
<comment type="caution">
    <text evidence="3">The sequence shown here is derived from an EMBL/GenBank/DDBJ whole genome shotgun (WGS) entry which is preliminary data.</text>
</comment>
<dbReference type="InterPro" id="IPR012312">
    <property type="entry name" value="Hemerythrin-like"/>
</dbReference>
<keyword evidence="4" id="KW-1185">Reference proteome</keyword>
<dbReference type="Gene3D" id="1.20.120.520">
    <property type="entry name" value="nmb1532 protein domain like"/>
    <property type="match status" value="1"/>
</dbReference>
<dbReference type="RefSeq" id="WP_173730028.1">
    <property type="nucleotide sequence ID" value="NZ_JABTTE010000003.1"/>
</dbReference>
<proteinExistence type="predicted"/>
<dbReference type="Proteomes" id="UP000625804">
    <property type="component" value="Unassembled WGS sequence"/>
</dbReference>
<evidence type="ECO:0000259" key="2">
    <source>
        <dbReference type="Pfam" id="PF04282"/>
    </source>
</evidence>